<feature type="non-terminal residue" evidence="1">
    <location>
        <position position="344"/>
    </location>
</feature>
<accession>A0A0J9WEU7</accession>
<feature type="non-terminal residue" evidence="1">
    <location>
        <position position="1"/>
    </location>
</feature>
<organism evidence="1 2">
    <name type="scientific">Plasmodium vivax North Korean</name>
    <dbReference type="NCBI Taxonomy" id="1035514"/>
    <lineage>
        <taxon>Eukaryota</taxon>
        <taxon>Sar</taxon>
        <taxon>Alveolata</taxon>
        <taxon>Apicomplexa</taxon>
        <taxon>Aconoidasida</taxon>
        <taxon>Haemosporida</taxon>
        <taxon>Plasmodiidae</taxon>
        <taxon>Plasmodium</taxon>
        <taxon>Plasmodium (Plasmodium)</taxon>
    </lineage>
</organism>
<dbReference type="InterPro" id="IPR008780">
    <property type="entry name" value="Plasmodium_Vir"/>
</dbReference>
<name>A0A0J9WEU7_PLAVI</name>
<evidence type="ECO:0008006" key="3">
    <source>
        <dbReference type="Google" id="ProtNLM"/>
    </source>
</evidence>
<protein>
    <recommendedName>
        <fullName evidence="3">Vir</fullName>
    </recommendedName>
</protein>
<dbReference type="AlphaFoldDB" id="A0A0J9WEU7"/>
<sequence>YNISNQLKGIMETFDKCDKRTDSSINDPKIRELLCKLENIIDVWDTISEILRHGGIINTKFCDFLIYWLYDKLKDINFSVVDVNNLYTKFRKKLNSDATKGKCFNFINEEYYRKYVKAYDKNVIKNKKELYEFLDYYNLIKSKLNSGTKNRDQYCNYIKYIFGVYTEMYNQCNSKGLKIYYKELTLFDDIFKKKNEELQFVEKNCPNRCLNLVFKANNKNLCPSTKEKPKESVQESTKPFKIPKTVLNEDYLKESTYIKSEDFLKDLALYKLYEALYTSYDFDDDTFICKSIQGKASYSRDFRFHCNNLKFILDHWENLHDIFKTHFDQKELCNYLNYWLHEKI</sequence>
<dbReference type="Pfam" id="PF05795">
    <property type="entry name" value="Plasmodium_Vir"/>
    <property type="match status" value="1"/>
</dbReference>
<dbReference type="EMBL" id="KQ235272">
    <property type="protein sequence ID" value="KNA01279.1"/>
    <property type="molecule type" value="Genomic_DNA"/>
</dbReference>
<dbReference type="Proteomes" id="UP000053239">
    <property type="component" value="Unassembled WGS sequence"/>
</dbReference>
<evidence type="ECO:0000313" key="2">
    <source>
        <dbReference type="Proteomes" id="UP000053239"/>
    </source>
</evidence>
<reference evidence="1 2" key="1">
    <citation type="submission" date="2011-09" db="EMBL/GenBank/DDBJ databases">
        <title>The Genome Sequence of Plasmodium vivax North Korean.</title>
        <authorList>
            <consortium name="The Broad Institute Genome Sequencing Platform"/>
            <consortium name="The Broad Institute Genome Sequencing Center for Infectious Disease"/>
            <person name="Neafsey D."/>
            <person name="Carlton J."/>
            <person name="Barnwell J."/>
            <person name="Collins W."/>
            <person name="Escalante A."/>
            <person name="Mullikin J."/>
            <person name="Saul A."/>
            <person name="Guigo R."/>
            <person name="Camara F."/>
            <person name="Young S.K."/>
            <person name="Zeng Q."/>
            <person name="Gargeya S."/>
            <person name="Fitzgerald M."/>
            <person name="Haas B."/>
            <person name="Abouelleil A."/>
            <person name="Alvarado L."/>
            <person name="Arachchi H.M."/>
            <person name="Berlin A."/>
            <person name="Brown A."/>
            <person name="Chapman S.B."/>
            <person name="Chen Z."/>
            <person name="Dunbar C."/>
            <person name="Freedman E."/>
            <person name="Gearin G."/>
            <person name="Gellesch M."/>
            <person name="Goldberg J."/>
            <person name="Griggs A."/>
            <person name="Gujja S."/>
            <person name="Heiman D."/>
            <person name="Howarth C."/>
            <person name="Larson L."/>
            <person name="Lui A."/>
            <person name="MacDonald P.J.P."/>
            <person name="Montmayeur A."/>
            <person name="Murphy C."/>
            <person name="Neiman D."/>
            <person name="Pearson M."/>
            <person name="Priest M."/>
            <person name="Roberts A."/>
            <person name="Saif S."/>
            <person name="Shea T."/>
            <person name="Shenoy N."/>
            <person name="Sisk P."/>
            <person name="Stolte C."/>
            <person name="Sykes S."/>
            <person name="Wortman J."/>
            <person name="Nusbaum C."/>
            <person name="Birren B."/>
        </authorList>
    </citation>
    <scope>NUCLEOTIDE SEQUENCE [LARGE SCALE GENOMIC DNA]</scope>
    <source>
        <strain evidence="1 2">North Korean</strain>
    </source>
</reference>
<gene>
    <name evidence="1" type="ORF">PVNG_04917</name>
</gene>
<proteinExistence type="predicted"/>
<evidence type="ECO:0000313" key="1">
    <source>
        <dbReference type="EMBL" id="KNA01279.1"/>
    </source>
</evidence>